<proteinExistence type="inferred from homology"/>
<dbReference type="SUPFAM" id="SSF53328">
    <property type="entry name" value="Formyltransferase"/>
    <property type="match status" value="1"/>
</dbReference>
<organism evidence="8 9">
    <name type="scientific">Gulosibacter bifidus</name>
    <dbReference type="NCBI Taxonomy" id="272239"/>
    <lineage>
        <taxon>Bacteria</taxon>
        <taxon>Bacillati</taxon>
        <taxon>Actinomycetota</taxon>
        <taxon>Actinomycetes</taxon>
        <taxon>Micrococcales</taxon>
        <taxon>Microbacteriaceae</taxon>
        <taxon>Gulosibacter</taxon>
    </lineage>
</organism>
<dbReference type="Gene3D" id="3.40.50.12230">
    <property type="match status" value="1"/>
</dbReference>
<dbReference type="InterPro" id="IPR005793">
    <property type="entry name" value="Formyl_trans_C"/>
</dbReference>
<name>A0ABW5RFL7_9MICO</name>
<dbReference type="Pfam" id="PF00551">
    <property type="entry name" value="Formyl_trans_N"/>
    <property type="match status" value="1"/>
</dbReference>
<dbReference type="PANTHER" id="PTHR11138">
    <property type="entry name" value="METHIONYL-TRNA FORMYLTRANSFERASE"/>
    <property type="match status" value="1"/>
</dbReference>
<evidence type="ECO:0000313" key="8">
    <source>
        <dbReference type="EMBL" id="MFD2673861.1"/>
    </source>
</evidence>
<accession>A0ABW5RFL7</accession>
<keyword evidence="4 5" id="KW-0648">Protein biosynthesis</keyword>
<dbReference type="Proteomes" id="UP001597453">
    <property type="component" value="Unassembled WGS sequence"/>
</dbReference>
<dbReference type="CDD" id="cd08704">
    <property type="entry name" value="Met_tRNA_FMT_C"/>
    <property type="match status" value="1"/>
</dbReference>
<dbReference type="Pfam" id="PF02911">
    <property type="entry name" value="Formyl_trans_C"/>
    <property type="match status" value="1"/>
</dbReference>
<feature type="binding site" evidence="5">
    <location>
        <begin position="108"/>
        <end position="111"/>
    </location>
    <ligand>
        <name>(6S)-5,6,7,8-tetrahydrofolate</name>
        <dbReference type="ChEBI" id="CHEBI:57453"/>
    </ligand>
</feature>
<dbReference type="InterPro" id="IPR011034">
    <property type="entry name" value="Formyl_transferase-like_C_sf"/>
</dbReference>
<dbReference type="SUPFAM" id="SSF50486">
    <property type="entry name" value="FMT C-terminal domain-like"/>
    <property type="match status" value="1"/>
</dbReference>
<dbReference type="GO" id="GO:0004479">
    <property type="term" value="F:methionyl-tRNA formyltransferase activity"/>
    <property type="evidence" value="ECO:0007669"/>
    <property type="project" value="UniProtKB-EC"/>
</dbReference>
<keyword evidence="9" id="KW-1185">Reference proteome</keyword>
<evidence type="ECO:0000256" key="3">
    <source>
        <dbReference type="ARBA" id="ARBA00022679"/>
    </source>
</evidence>
<dbReference type="NCBIfam" id="TIGR00460">
    <property type="entry name" value="fmt"/>
    <property type="match status" value="1"/>
</dbReference>
<dbReference type="InterPro" id="IPR044135">
    <property type="entry name" value="Met-tRNA-FMT_C"/>
</dbReference>
<comment type="function">
    <text evidence="5">Attaches a formyl group to the free amino group of methionyl-tRNA(fMet). The formyl group appears to play a dual role in the initiator identity of N-formylmethionyl-tRNA by promoting its recognition by IF2 and preventing the misappropriation of this tRNA by the elongation apparatus.</text>
</comment>
<evidence type="ECO:0000313" key="9">
    <source>
        <dbReference type="Proteomes" id="UP001597453"/>
    </source>
</evidence>
<gene>
    <name evidence="5 8" type="primary">fmt</name>
    <name evidence="8" type="ORF">ACFSUQ_00870</name>
</gene>
<dbReference type="HAMAP" id="MF_00182">
    <property type="entry name" value="Formyl_trans"/>
    <property type="match status" value="1"/>
</dbReference>
<evidence type="ECO:0000259" key="6">
    <source>
        <dbReference type="Pfam" id="PF00551"/>
    </source>
</evidence>
<evidence type="ECO:0000259" key="7">
    <source>
        <dbReference type="Pfam" id="PF02911"/>
    </source>
</evidence>
<dbReference type="InterPro" id="IPR036477">
    <property type="entry name" value="Formyl_transf_N_sf"/>
</dbReference>
<dbReference type="RefSeq" id="WP_066055137.1">
    <property type="nucleotide sequence ID" value="NZ_JBHUNF010000001.1"/>
</dbReference>
<keyword evidence="3 5" id="KW-0808">Transferase</keyword>
<dbReference type="EC" id="2.1.2.9" evidence="2 5"/>
<comment type="caution">
    <text evidence="8">The sequence shown here is derived from an EMBL/GenBank/DDBJ whole genome shotgun (WGS) entry which is preliminary data.</text>
</comment>
<evidence type="ECO:0000256" key="2">
    <source>
        <dbReference type="ARBA" id="ARBA00012261"/>
    </source>
</evidence>
<dbReference type="EMBL" id="JBHUNF010000001">
    <property type="protein sequence ID" value="MFD2673861.1"/>
    <property type="molecule type" value="Genomic_DNA"/>
</dbReference>
<evidence type="ECO:0000256" key="5">
    <source>
        <dbReference type="HAMAP-Rule" id="MF_00182"/>
    </source>
</evidence>
<dbReference type="PANTHER" id="PTHR11138:SF5">
    <property type="entry name" value="METHIONYL-TRNA FORMYLTRANSFERASE, MITOCHONDRIAL"/>
    <property type="match status" value="1"/>
</dbReference>
<dbReference type="InterPro" id="IPR041711">
    <property type="entry name" value="Met-tRNA-FMT_N"/>
</dbReference>
<evidence type="ECO:0000256" key="1">
    <source>
        <dbReference type="ARBA" id="ARBA00010699"/>
    </source>
</evidence>
<dbReference type="InterPro" id="IPR002376">
    <property type="entry name" value="Formyl_transf_N"/>
</dbReference>
<dbReference type="CDD" id="cd08646">
    <property type="entry name" value="FMT_core_Met-tRNA-FMT_N"/>
    <property type="match status" value="1"/>
</dbReference>
<feature type="domain" description="Formyl transferase N-terminal" evidence="6">
    <location>
        <begin position="1"/>
        <end position="172"/>
    </location>
</feature>
<comment type="similarity">
    <text evidence="1 5">Belongs to the Fmt family.</text>
</comment>
<sequence>MRIAFAGTPEVAVPTLDALVGAGHDVAVVLTREDAPQGRKRVMTPSAVAAKAEALGIPVVRANQIDDAVAAAVLDHNIELGVVVAYGGIIRPPLLDEPAHGWINLHFSQLPRWRGAAPVQQAIIAGDRDSGVAVFQLEAGLDTGPTYVNRAVPIGAHETAGELLERLAVDGAADVVDVVADLERGTAIATPQSGEVTHAGKLHAKLGRIDWTIHAQRIDELVRGVTPEPGASTMLNGERFKVLRGRPSSDDRPATADHEAGAVALEGGEVRVQTLRGGYVLETVQPAGKRAMSASDWFRGQRDRVVFE</sequence>
<feature type="domain" description="Formyl transferase C-terminal" evidence="7">
    <location>
        <begin position="202"/>
        <end position="302"/>
    </location>
</feature>
<evidence type="ECO:0000256" key="4">
    <source>
        <dbReference type="ARBA" id="ARBA00022917"/>
    </source>
</evidence>
<comment type="catalytic activity">
    <reaction evidence="5">
        <text>L-methionyl-tRNA(fMet) + (6R)-10-formyltetrahydrofolate = N-formyl-L-methionyl-tRNA(fMet) + (6S)-5,6,7,8-tetrahydrofolate + H(+)</text>
        <dbReference type="Rhea" id="RHEA:24380"/>
        <dbReference type="Rhea" id="RHEA-COMP:9952"/>
        <dbReference type="Rhea" id="RHEA-COMP:9953"/>
        <dbReference type="ChEBI" id="CHEBI:15378"/>
        <dbReference type="ChEBI" id="CHEBI:57453"/>
        <dbReference type="ChEBI" id="CHEBI:78530"/>
        <dbReference type="ChEBI" id="CHEBI:78844"/>
        <dbReference type="ChEBI" id="CHEBI:195366"/>
        <dbReference type="EC" id="2.1.2.9"/>
    </reaction>
</comment>
<dbReference type="InterPro" id="IPR005794">
    <property type="entry name" value="Fmt"/>
</dbReference>
<reference evidence="9" key="1">
    <citation type="journal article" date="2019" name="Int. J. Syst. Evol. Microbiol.">
        <title>The Global Catalogue of Microorganisms (GCM) 10K type strain sequencing project: providing services to taxonomists for standard genome sequencing and annotation.</title>
        <authorList>
            <consortium name="The Broad Institute Genomics Platform"/>
            <consortium name="The Broad Institute Genome Sequencing Center for Infectious Disease"/>
            <person name="Wu L."/>
            <person name="Ma J."/>
        </authorList>
    </citation>
    <scope>NUCLEOTIDE SEQUENCE [LARGE SCALE GENOMIC DNA]</scope>
    <source>
        <strain evidence="9">TISTR 1511</strain>
    </source>
</reference>
<protein>
    <recommendedName>
        <fullName evidence="2 5">Methionyl-tRNA formyltransferase</fullName>
        <ecNumber evidence="2 5">2.1.2.9</ecNumber>
    </recommendedName>
</protein>